<feature type="transmembrane region" description="Helical" evidence="6">
    <location>
        <begin position="12"/>
        <end position="30"/>
    </location>
</feature>
<sequence>MRKFLALSRSTHGILDIAMPGFAALLWLGAFPPLTVLGVALLTAVAGYTAIYALNDLVGVKADREKFAGNGINPGYSVEASALRYPIAQGKLGFAPAMLWFALWYLVALAGAWWLNPRLVPIVLAAPVLETLYCKLLKVGWWRVFVSGIVKALGPIAAVLVVVPRPDPGLLALMLAWLMCWEIGGQNIPADWNDVEEDRRVGAQTIPLVFGPRIAGAAVLLALLATTALSLALPVMSPLPLGWPYLAATLAAAVYLLLLPGLHLTRTHAPRAAARLFDRASLYPLAQLCIITLFVLAKAWS</sequence>
<dbReference type="InterPro" id="IPR000537">
    <property type="entry name" value="UbiA_prenyltransferase"/>
</dbReference>
<protein>
    <submittedName>
        <fullName evidence="7">Ubiquinone biosynthesis protein UbiA</fullName>
    </submittedName>
</protein>
<dbReference type="Proteomes" id="UP000321199">
    <property type="component" value="Chromosome"/>
</dbReference>
<keyword evidence="3 6" id="KW-0812">Transmembrane</keyword>
<evidence type="ECO:0000256" key="4">
    <source>
        <dbReference type="ARBA" id="ARBA00022989"/>
    </source>
</evidence>
<feature type="transmembrane region" description="Helical" evidence="6">
    <location>
        <begin position="144"/>
        <end position="163"/>
    </location>
</feature>
<keyword evidence="2" id="KW-1003">Cell membrane</keyword>
<dbReference type="RefSeq" id="WP_146911214.1">
    <property type="nucleotide sequence ID" value="NZ_CP042344.1"/>
</dbReference>
<name>A0A5B8RRQ0_9BURK</name>
<reference evidence="7 8" key="1">
    <citation type="submission" date="2019-07" db="EMBL/GenBank/DDBJ databases">
        <title>Complete genome sequence of Comamonas sp. NLF 7-7 isolated from livestock.</title>
        <authorList>
            <person name="Kim D.H."/>
            <person name="Kim J.G."/>
        </authorList>
    </citation>
    <scope>NUCLEOTIDE SEQUENCE [LARGE SCALE GENOMIC DNA]</scope>
    <source>
        <strain evidence="7 8">NLF 7-7</strain>
    </source>
</reference>
<feature type="transmembrane region" description="Helical" evidence="6">
    <location>
        <begin position="210"/>
        <end position="236"/>
    </location>
</feature>
<dbReference type="OrthoDB" id="4687096at2"/>
<keyword evidence="4 6" id="KW-1133">Transmembrane helix</keyword>
<feature type="transmembrane region" description="Helical" evidence="6">
    <location>
        <begin position="36"/>
        <end position="54"/>
    </location>
</feature>
<feature type="transmembrane region" description="Helical" evidence="6">
    <location>
        <begin position="92"/>
        <end position="113"/>
    </location>
</feature>
<gene>
    <name evidence="7" type="ORF">FOZ74_00750</name>
</gene>
<evidence type="ECO:0000313" key="8">
    <source>
        <dbReference type="Proteomes" id="UP000321199"/>
    </source>
</evidence>
<dbReference type="EMBL" id="CP042344">
    <property type="protein sequence ID" value="QEA11693.1"/>
    <property type="molecule type" value="Genomic_DNA"/>
</dbReference>
<dbReference type="GO" id="GO:0016020">
    <property type="term" value="C:membrane"/>
    <property type="evidence" value="ECO:0007669"/>
    <property type="project" value="UniProtKB-SubCell"/>
</dbReference>
<organism evidence="7 8">
    <name type="scientific">Comamonas flocculans</name>
    <dbReference type="NCBI Taxonomy" id="2597701"/>
    <lineage>
        <taxon>Bacteria</taxon>
        <taxon>Pseudomonadati</taxon>
        <taxon>Pseudomonadota</taxon>
        <taxon>Betaproteobacteria</taxon>
        <taxon>Burkholderiales</taxon>
        <taxon>Comamonadaceae</taxon>
        <taxon>Comamonas</taxon>
    </lineage>
</organism>
<keyword evidence="5 6" id="KW-0472">Membrane</keyword>
<proteinExistence type="predicted"/>
<evidence type="ECO:0000256" key="2">
    <source>
        <dbReference type="ARBA" id="ARBA00022475"/>
    </source>
</evidence>
<dbReference type="KEGG" id="cof:FOZ74_00750"/>
<evidence type="ECO:0000313" key="7">
    <source>
        <dbReference type="EMBL" id="QEA11693.1"/>
    </source>
</evidence>
<dbReference type="Gene3D" id="1.20.120.1780">
    <property type="entry name" value="UbiA prenyltransferase"/>
    <property type="match status" value="1"/>
</dbReference>
<dbReference type="CDD" id="cd13956">
    <property type="entry name" value="PT_UbiA"/>
    <property type="match status" value="1"/>
</dbReference>
<feature type="transmembrane region" description="Helical" evidence="6">
    <location>
        <begin position="242"/>
        <end position="262"/>
    </location>
</feature>
<dbReference type="AlphaFoldDB" id="A0A5B8RRQ0"/>
<keyword evidence="7" id="KW-0830">Ubiquinone</keyword>
<keyword evidence="8" id="KW-1185">Reference proteome</keyword>
<dbReference type="Pfam" id="PF01040">
    <property type="entry name" value="UbiA"/>
    <property type="match status" value="1"/>
</dbReference>
<feature type="transmembrane region" description="Helical" evidence="6">
    <location>
        <begin position="282"/>
        <end position="300"/>
    </location>
</feature>
<dbReference type="GO" id="GO:0016765">
    <property type="term" value="F:transferase activity, transferring alkyl or aryl (other than methyl) groups"/>
    <property type="evidence" value="ECO:0007669"/>
    <property type="project" value="InterPro"/>
</dbReference>
<evidence type="ECO:0000256" key="3">
    <source>
        <dbReference type="ARBA" id="ARBA00022692"/>
    </source>
</evidence>
<evidence type="ECO:0000256" key="5">
    <source>
        <dbReference type="ARBA" id="ARBA00023136"/>
    </source>
</evidence>
<dbReference type="Gene3D" id="1.10.357.140">
    <property type="entry name" value="UbiA prenyltransferase"/>
    <property type="match status" value="1"/>
</dbReference>
<evidence type="ECO:0000256" key="1">
    <source>
        <dbReference type="ARBA" id="ARBA00004141"/>
    </source>
</evidence>
<accession>A0A5B8RRQ0</accession>
<dbReference type="InterPro" id="IPR044878">
    <property type="entry name" value="UbiA_sf"/>
</dbReference>
<evidence type="ECO:0000256" key="6">
    <source>
        <dbReference type="SAM" id="Phobius"/>
    </source>
</evidence>
<comment type="subcellular location">
    <subcellularLocation>
        <location evidence="1">Membrane</location>
        <topology evidence="1">Multi-pass membrane protein</topology>
    </subcellularLocation>
</comment>